<dbReference type="PANTHER" id="PTHR37610:SF77">
    <property type="entry name" value="INTEGRASE CATALYTIC DOMAIN-CONTAINING PROTEIN"/>
    <property type="match status" value="1"/>
</dbReference>
<dbReference type="OMA" id="IRNELNX"/>
<protein>
    <recommendedName>
        <fullName evidence="4">Retrotransposon gag domain-containing protein</fullName>
    </recommendedName>
</protein>
<feature type="compositionally biased region" description="Polar residues" evidence="1">
    <location>
        <begin position="145"/>
        <end position="166"/>
    </location>
</feature>
<feature type="region of interest" description="Disordered" evidence="1">
    <location>
        <begin position="145"/>
        <end position="178"/>
    </location>
</feature>
<dbReference type="InParanoid" id="A0A200QXB6"/>
<proteinExistence type="predicted"/>
<accession>A0A200QXB6</accession>
<dbReference type="OrthoDB" id="1932912at2759"/>
<keyword evidence="3" id="KW-1185">Reference proteome</keyword>
<evidence type="ECO:0000256" key="1">
    <source>
        <dbReference type="SAM" id="MobiDB-lite"/>
    </source>
</evidence>
<evidence type="ECO:0000313" key="2">
    <source>
        <dbReference type="EMBL" id="OVA15137.1"/>
    </source>
</evidence>
<dbReference type="PANTHER" id="PTHR37610">
    <property type="entry name" value="CCHC-TYPE DOMAIN-CONTAINING PROTEIN"/>
    <property type="match status" value="1"/>
</dbReference>
<sequence length="196" mass="22177">MYREWVRDDAIVFGWLWNSMEPHVARNVEFMKTSRSVWTALAELYSQERNVSRIYEIYEQLFNSQQGETSLVEFYGLLRGLWGELDLHQPLSTSLEEQKKQREEFRVALFLSKLNSDYRVFKDQLLAGETLPTAANAFSRLQRASLGTNSSPSTGSRESSALYSSTGGRGGRGGRGAKRWMLHEGGGCPQSFGGCM</sequence>
<gene>
    <name evidence="2" type="ORF">BVC80_7347g4</name>
</gene>
<dbReference type="EMBL" id="MVGT01000904">
    <property type="protein sequence ID" value="OVA15137.1"/>
    <property type="molecule type" value="Genomic_DNA"/>
</dbReference>
<comment type="caution">
    <text evidence="2">The sequence shown here is derived from an EMBL/GenBank/DDBJ whole genome shotgun (WGS) entry which is preliminary data.</text>
</comment>
<organism evidence="2 3">
    <name type="scientific">Macleaya cordata</name>
    <name type="common">Five-seeded plume-poppy</name>
    <name type="synonym">Bocconia cordata</name>
    <dbReference type="NCBI Taxonomy" id="56857"/>
    <lineage>
        <taxon>Eukaryota</taxon>
        <taxon>Viridiplantae</taxon>
        <taxon>Streptophyta</taxon>
        <taxon>Embryophyta</taxon>
        <taxon>Tracheophyta</taxon>
        <taxon>Spermatophyta</taxon>
        <taxon>Magnoliopsida</taxon>
        <taxon>Ranunculales</taxon>
        <taxon>Papaveraceae</taxon>
        <taxon>Papaveroideae</taxon>
        <taxon>Macleaya</taxon>
    </lineage>
</organism>
<dbReference type="Proteomes" id="UP000195402">
    <property type="component" value="Unassembled WGS sequence"/>
</dbReference>
<evidence type="ECO:0000313" key="3">
    <source>
        <dbReference type="Proteomes" id="UP000195402"/>
    </source>
</evidence>
<evidence type="ECO:0008006" key="4">
    <source>
        <dbReference type="Google" id="ProtNLM"/>
    </source>
</evidence>
<name>A0A200QXB6_MACCD</name>
<dbReference type="AlphaFoldDB" id="A0A200QXB6"/>
<reference evidence="2 3" key="1">
    <citation type="journal article" date="2017" name="Mol. Plant">
        <title>The Genome of Medicinal Plant Macleaya cordata Provides New Insights into Benzylisoquinoline Alkaloids Metabolism.</title>
        <authorList>
            <person name="Liu X."/>
            <person name="Liu Y."/>
            <person name="Huang P."/>
            <person name="Ma Y."/>
            <person name="Qing Z."/>
            <person name="Tang Q."/>
            <person name="Cao H."/>
            <person name="Cheng P."/>
            <person name="Zheng Y."/>
            <person name="Yuan Z."/>
            <person name="Zhou Y."/>
            <person name="Liu J."/>
            <person name="Tang Z."/>
            <person name="Zhuo Y."/>
            <person name="Zhang Y."/>
            <person name="Yu L."/>
            <person name="Huang J."/>
            <person name="Yang P."/>
            <person name="Peng Q."/>
            <person name="Zhang J."/>
            <person name="Jiang W."/>
            <person name="Zhang Z."/>
            <person name="Lin K."/>
            <person name="Ro D.K."/>
            <person name="Chen X."/>
            <person name="Xiong X."/>
            <person name="Shang Y."/>
            <person name="Huang S."/>
            <person name="Zeng J."/>
        </authorList>
    </citation>
    <scope>NUCLEOTIDE SEQUENCE [LARGE SCALE GENOMIC DNA]</scope>
    <source>
        <strain evidence="3">cv. BLH2017</strain>
        <tissue evidence="2">Root</tissue>
    </source>
</reference>
<dbReference type="Pfam" id="PF14223">
    <property type="entry name" value="Retrotran_gag_2"/>
    <property type="match status" value="1"/>
</dbReference>